<reference evidence="2 3" key="1">
    <citation type="journal article" date="2024" name="Chem. Sci.">
        <title>Discovery of megapolipeptins by genome mining of a Burkholderiales bacteria collection.</title>
        <authorList>
            <person name="Paulo B.S."/>
            <person name="Recchia M.J.J."/>
            <person name="Lee S."/>
            <person name="Fergusson C.H."/>
            <person name="Romanowski S.B."/>
            <person name="Hernandez A."/>
            <person name="Krull N."/>
            <person name="Liu D.Y."/>
            <person name="Cavanagh H."/>
            <person name="Bos A."/>
            <person name="Gray C.A."/>
            <person name="Murphy B.T."/>
            <person name="Linington R.G."/>
            <person name="Eustaquio A.S."/>
        </authorList>
    </citation>
    <scope>NUCLEOTIDE SEQUENCE [LARGE SCALE GENOMIC DNA]</scope>
    <source>
        <strain evidence="2 3">RL17-338-BIC-A</strain>
    </source>
</reference>
<feature type="compositionally biased region" description="Low complexity" evidence="1">
    <location>
        <begin position="32"/>
        <end position="45"/>
    </location>
</feature>
<sequence length="502" mass="54554">MPGQWSASHVVRERCMAVSRKHEGDGNRQLRSGRSGSIASSRNGSPINRTDMQSNRRRNRFLGMGVLLVSLAHPVAGMCYESDVHFGLTLWLAKEAGYEPGEAEAIALADQRMDAGSIEYMTSPLQFACLSRFPPDAVDSQVAHYPSAGSVPVDARSRPVVPEGEAAVSAIEAALHQAGGSHAAFMLGAFGRSLHSLQDSWAHRGIPSVPDWSRYGIACDSRLAMAAPVDRATPSSHDAELTALWPADALDMAKSTYAQLQRYPGINGRARNAVPWEAVQQALPGFVGARTKSEKSRWFAENGIDDTSFLDGTSLPNGPAWKDVRWKGRRDIPAPVSPAMQSGIDRGLSDFYTRFFTDWLTTSPVDKCWLSVVAAGGSADSRDSLVSQLLGWRLRDHGEYLSIERNSGVPIKQALKASHERKSFAVFSSLNDAVLPLIVEGDKPSPILPFIVFRLSTSKDGHRRAIALVKLLDSPYDTVGIVAEQRDEAGWKVTALISSADY</sequence>
<evidence type="ECO:0000256" key="1">
    <source>
        <dbReference type="SAM" id="MobiDB-lite"/>
    </source>
</evidence>
<comment type="caution">
    <text evidence="2">The sequence shown here is derived from an EMBL/GenBank/DDBJ whole genome shotgun (WGS) entry which is preliminary data.</text>
</comment>
<feature type="compositionally biased region" description="Basic and acidic residues" evidence="1">
    <location>
        <begin position="19"/>
        <end position="28"/>
    </location>
</feature>
<dbReference type="RefSeq" id="WP_408340198.1">
    <property type="nucleotide sequence ID" value="NZ_JAQQCF010000045.1"/>
</dbReference>
<protein>
    <submittedName>
        <fullName evidence="2">Uncharacterized protein</fullName>
    </submittedName>
</protein>
<proteinExistence type="predicted"/>
<dbReference type="Proteomes" id="UP001629432">
    <property type="component" value="Unassembled WGS sequence"/>
</dbReference>
<gene>
    <name evidence="2" type="ORF">PQQ63_33565</name>
</gene>
<evidence type="ECO:0000313" key="2">
    <source>
        <dbReference type="EMBL" id="MFM0641630.1"/>
    </source>
</evidence>
<name>A0ABW9E2L4_9BURK</name>
<organism evidence="2 3">
    <name type="scientific">Paraburkholderia metrosideri</name>
    <dbReference type="NCBI Taxonomy" id="580937"/>
    <lineage>
        <taxon>Bacteria</taxon>
        <taxon>Pseudomonadati</taxon>
        <taxon>Pseudomonadota</taxon>
        <taxon>Betaproteobacteria</taxon>
        <taxon>Burkholderiales</taxon>
        <taxon>Burkholderiaceae</taxon>
        <taxon>Paraburkholderia</taxon>
    </lineage>
</organism>
<keyword evidence="3" id="KW-1185">Reference proteome</keyword>
<accession>A0ABW9E2L4</accession>
<dbReference type="EMBL" id="JAQQCF010000045">
    <property type="protein sequence ID" value="MFM0641630.1"/>
    <property type="molecule type" value="Genomic_DNA"/>
</dbReference>
<evidence type="ECO:0000313" key="3">
    <source>
        <dbReference type="Proteomes" id="UP001629432"/>
    </source>
</evidence>
<feature type="region of interest" description="Disordered" evidence="1">
    <location>
        <begin position="19"/>
        <end position="55"/>
    </location>
</feature>